<evidence type="ECO:0000313" key="1">
    <source>
        <dbReference type="EMBL" id="KAK9714178.1"/>
    </source>
</evidence>
<dbReference type="EMBL" id="JBDFQZ010000006">
    <property type="protein sequence ID" value="KAK9714178.1"/>
    <property type="molecule type" value="Genomic_DNA"/>
</dbReference>
<gene>
    <name evidence="1" type="ORF">RND81_06G077100</name>
</gene>
<comment type="caution">
    <text evidence="1">The sequence shown here is derived from an EMBL/GenBank/DDBJ whole genome shotgun (WGS) entry which is preliminary data.</text>
</comment>
<keyword evidence="2" id="KW-1185">Reference proteome</keyword>
<reference evidence="1" key="1">
    <citation type="submission" date="2024-03" db="EMBL/GenBank/DDBJ databases">
        <title>WGS assembly of Saponaria officinalis var. Norfolk2.</title>
        <authorList>
            <person name="Jenkins J."/>
            <person name="Shu S."/>
            <person name="Grimwood J."/>
            <person name="Barry K."/>
            <person name="Goodstein D."/>
            <person name="Schmutz J."/>
            <person name="Leebens-Mack J."/>
            <person name="Osbourn A."/>
        </authorList>
    </citation>
    <scope>NUCLEOTIDE SEQUENCE [LARGE SCALE GENOMIC DNA]</scope>
    <source>
        <strain evidence="1">JIC</strain>
    </source>
</reference>
<evidence type="ECO:0008006" key="3">
    <source>
        <dbReference type="Google" id="ProtNLM"/>
    </source>
</evidence>
<name>A0AAW1K902_SAPOF</name>
<evidence type="ECO:0000313" key="2">
    <source>
        <dbReference type="Proteomes" id="UP001443914"/>
    </source>
</evidence>
<dbReference type="AlphaFoldDB" id="A0AAW1K902"/>
<protein>
    <recommendedName>
        <fullName evidence="3">Reverse transcriptase zinc-binding domain-containing protein</fullName>
    </recommendedName>
</protein>
<proteinExistence type="predicted"/>
<dbReference type="Proteomes" id="UP001443914">
    <property type="component" value="Unassembled WGS sequence"/>
</dbReference>
<sequence>MCSLCADALESQEHLFFECVVSRKYLKILSSKLRIDIPWLQTWNWWHNSRFQNLFVKKLIGACLIAVFYTVWRSRNLCLFEQVLISPDAVMKKTCVDVQTRCRAVVSSPVVLKYEDWLLRLCS</sequence>
<accession>A0AAW1K902</accession>
<organism evidence="1 2">
    <name type="scientific">Saponaria officinalis</name>
    <name type="common">Common soapwort</name>
    <name type="synonym">Lychnis saponaria</name>
    <dbReference type="NCBI Taxonomy" id="3572"/>
    <lineage>
        <taxon>Eukaryota</taxon>
        <taxon>Viridiplantae</taxon>
        <taxon>Streptophyta</taxon>
        <taxon>Embryophyta</taxon>
        <taxon>Tracheophyta</taxon>
        <taxon>Spermatophyta</taxon>
        <taxon>Magnoliopsida</taxon>
        <taxon>eudicotyledons</taxon>
        <taxon>Gunneridae</taxon>
        <taxon>Pentapetalae</taxon>
        <taxon>Caryophyllales</taxon>
        <taxon>Caryophyllaceae</taxon>
        <taxon>Caryophylleae</taxon>
        <taxon>Saponaria</taxon>
    </lineage>
</organism>